<dbReference type="InterPro" id="IPR031319">
    <property type="entry name" value="A-amylase_C"/>
</dbReference>
<evidence type="ECO:0000256" key="9">
    <source>
        <dbReference type="ARBA" id="ARBA00022837"/>
    </source>
</evidence>
<evidence type="ECO:0000256" key="15">
    <source>
        <dbReference type="SAM" id="SignalP"/>
    </source>
</evidence>
<evidence type="ECO:0000256" key="3">
    <source>
        <dbReference type="ARBA" id="ARBA00001923"/>
    </source>
</evidence>
<dbReference type="SMART" id="SM00642">
    <property type="entry name" value="Aamy"/>
    <property type="match status" value="1"/>
</dbReference>
<comment type="similarity">
    <text evidence="4 13">Belongs to the glycosyl hydrolase 13 family.</text>
</comment>
<keyword evidence="9" id="KW-0106">Calcium</keyword>
<evidence type="ECO:0000256" key="11">
    <source>
        <dbReference type="ARBA" id="ARBA00023277"/>
    </source>
</evidence>
<name>A0AA36GIB8_CYLNA</name>
<keyword evidence="12" id="KW-0326">Glycosidase</keyword>
<comment type="subunit">
    <text evidence="5">Monomer.</text>
</comment>
<feature type="region of interest" description="Disordered" evidence="14">
    <location>
        <begin position="464"/>
        <end position="488"/>
    </location>
</feature>
<evidence type="ECO:0000256" key="1">
    <source>
        <dbReference type="ARBA" id="ARBA00000548"/>
    </source>
</evidence>
<dbReference type="Proteomes" id="UP001176961">
    <property type="component" value="Unassembled WGS sequence"/>
</dbReference>
<dbReference type="InterPro" id="IPR013780">
    <property type="entry name" value="Glyco_hydro_b"/>
</dbReference>
<reference evidence="18" key="1">
    <citation type="submission" date="2023-07" db="EMBL/GenBank/DDBJ databases">
        <authorList>
            <consortium name="CYATHOMIX"/>
        </authorList>
    </citation>
    <scope>NUCLEOTIDE SEQUENCE</scope>
    <source>
        <strain evidence="18">N/A</strain>
    </source>
</reference>
<feature type="domain" description="Glycosyl hydrolase family 13 catalytic" evidence="17">
    <location>
        <begin position="30"/>
        <end position="371"/>
    </location>
</feature>
<protein>
    <recommendedName>
        <fullName evidence="6">alpha-amylase</fullName>
        <ecNumber evidence="6">3.2.1.1</ecNumber>
    </recommendedName>
</protein>
<keyword evidence="10" id="KW-0868">Chloride</keyword>
<evidence type="ECO:0000313" key="18">
    <source>
        <dbReference type="EMBL" id="CAJ0589641.1"/>
    </source>
</evidence>
<dbReference type="PANTHER" id="PTHR43447">
    <property type="entry name" value="ALPHA-AMYLASE"/>
    <property type="match status" value="1"/>
</dbReference>
<dbReference type="GO" id="GO:0005975">
    <property type="term" value="P:carbohydrate metabolic process"/>
    <property type="evidence" value="ECO:0007669"/>
    <property type="project" value="InterPro"/>
</dbReference>
<accession>A0AA36GIB8</accession>
<feature type="signal peptide" evidence="15">
    <location>
        <begin position="1"/>
        <end position="17"/>
    </location>
</feature>
<dbReference type="Gene3D" id="2.60.40.1180">
    <property type="entry name" value="Golgi alpha-mannosidase II"/>
    <property type="match status" value="1"/>
</dbReference>
<feature type="chain" id="PRO_5041451012" description="alpha-amylase" evidence="15">
    <location>
        <begin position="18"/>
        <end position="672"/>
    </location>
</feature>
<dbReference type="SUPFAM" id="SSF51011">
    <property type="entry name" value="Glycosyl hydrolase domain"/>
    <property type="match status" value="1"/>
</dbReference>
<evidence type="ECO:0000256" key="8">
    <source>
        <dbReference type="ARBA" id="ARBA00022801"/>
    </source>
</evidence>
<keyword evidence="11" id="KW-0119">Carbohydrate metabolism</keyword>
<sequence>MGSLFYILPCLLVSVAADPYDDPHTLWNRQTMVHLFEWKWSDIARECENFLQHYGYGAVQVSPPNEHITLDGMPWWIRYQPISYNLVSRSGNEGEFQDMVNRCNAVGVRIVVDVVMNHMAGVGQKSGWGKGSSGGSSFDATDGVESFPAVPYGVNDFNDFRCHGDIGGSDYGSNAANVRNCRLVGLLDLNQGSPYVRGKLIEFAHKQTLQIFGANQRPFVVHEVIDRGGESIKCSEYCHIGRYTNFNYGSPISAAARGQANWKDMGYMGPGWGYGNHADNDVLVFIDNHDNQRDGYPATYKEGDTYRLAVAFMLAWTYGYPRVMSSFYFGHKDQGPPGGGPWFNGDGTCSRDSGWVCEHRWPTIREMARFRSTCAGAPAVEKVIENNHVAFARQGKGFFAVNGPGWDWTRTFQTTLPAGQYCDVYNGRVENGRCTGATINVGNNGMAQITIGTKAAVAISLASKVGSQPGPGPQPPQPTQKPKPEPTGLTKTVIFLKRDTMLGENLFIRGGNSHGNGGACASGPYQQSSDKCAIPIYHKTTVPNSYATYKSWSQGDYYLDFEGPEQGQGTYEGQTAFGTPLAYSTNDPQTQEYQPYNKYGKGYWMVEVNMDCSKTDNGWFELKGYLNTAGWEGDINQGSCTGGVGGTAPFKSINHIAKCGADVNATRCATQA</sequence>
<keyword evidence="15" id="KW-0732">Signal</keyword>
<evidence type="ECO:0000256" key="7">
    <source>
        <dbReference type="ARBA" id="ARBA00022723"/>
    </source>
</evidence>
<proteinExistence type="inferred from homology"/>
<organism evidence="18 19">
    <name type="scientific">Cylicocyclus nassatus</name>
    <name type="common">Nematode worm</name>
    <dbReference type="NCBI Taxonomy" id="53992"/>
    <lineage>
        <taxon>Eukaryota</taxon>
        <taxon>Metazoa</taxon>
        <taxon>Ecdysozoa</taxon>
        <taxon>Nematoda</taxon>
        <taxon>Chromadorea</taxon>
        <taxon>Rhabditida</taxon>
        <taxon>Rhabditina</taxon>
        <taxon>Rhabditomorpha</taxon>
        <taxon>Strongyloidea</taxon>
        <taxon>Strongylidae</taxon>
        <taxon>Cylicocyclus</taxon>
    </lineage>
</organism>
<evidence type="ECO:0000256" key="5">
    <source>
        <dbReference type="ARBA" id="ARBA00011245"/>
    </source>
</evidence>
<feature type="compositionally biased region" description="Pro residues" evidence="14">
    <location>
        <begin position="470"/>
        <end position="481"/>
    </location>
</feature>
<dbReference type="InterPro" id="IPR006047">
    <property type="entry name" value="GH13_cat_dom"/>
</dbReference>
<feature type="domain" description="Alpha-amylase C-terminal" evidence="16">
    <location>
        <begin position="380"/>
        <end position="464"/>
    </location>
</feature>
<gene>
    <name evidence="18" type="ORF">CYNAS_LOCUS1624</name>
</gene>
<dbReference type="InterPro" id="IPR017853">
    <property type="entry name" value="GH"/>
</dbReference>
<dbReference type="InterPro" id="IPR006046">
    <property type="entry name" value="Alpha_amylase"/>
</dbReference>
<evidence type="ECO:0000256" key="6">
    <source>
        <dbReference type="ARBA" id="ARBA00012595"/>
    </source>
</evidence>
<evidence type="ECO:0000256" key="14">
    <source>
        <dbReference type="SAM" id="MobiDB-lite"/>
    </source>
</evidence>
<evidence type="ECO:0000313" key="19">
    <source>
        <dbReference type="Proteomes" id="UP001176961"/>
    </source>
</evidence>
<dbReference type="GO" id="GO:0046872">
    <property type="term" value="F:metal ion binding"/>
    <property type="evidence" value="ECO:0007669"/>
    <property type="project" value="UniProtKB-KW"/>
</dbReference>
<dbReference type="Gene3D" id="3.20.20.80">
    <property type="entry name" value="Glycosidases"/>
    <property type="match status" value="2"/>
</dbReference>
<evidence type="ECO:0000259" key="16">
    <source>
        <dbReference type="SMART" id="SM00632"/>
    </source>
</evidence>
<evidence type="ECO:0000256" key="13">
    <source>
        <dbReference type="RuleBase" id="RU003615"/>
    </source>
</evidence>
<evidence type="ECO:0000256" key="12">
    <source>
        <dbReference type="ARBA" id="ARBA00023295"/>
    </source>
</evidence>
<dbReference type="CDD" id="cd11317">
    <property type="entry name" value="AmyAc_bac_euk_AmyA"/>
    <property type="match status" value="1"/>
</dbReference>
<keyword evidence="19" id="KW-1185">Reference proteome</keyword>
<dbReference type="SMART" id="SM00632">
    <property type="entry name" value="Aamy_C"/>
    <property type="match status" value="1"/>
</dbReference>
<keyword evidence="7" id="KW-0479">Metal-binding</keyword>
<dbReference type="Pfam" id="PF02806">
    <property type="entry name" value="Alpha-amylase_C"/>
    <property type="match status" value="1"/>
</dbReference>
<dbReference type="GO" id="GO:0004556">
    <property type="term" value="F:alpha-amylase activity"/>
    <property type="evidence" value="ECO:0007669"/>
    <property type="project" value="UniProtKB-EC"/>
</dbReference>
<dbReference type="EMBL" id="CATQJL010000001">
    <property type="protein sequence ID" value="CAJ0589641.1"/>
    <property type="molecule type" value="Genomic_DNA"/>
</dbReference>
<evidence type="ECO:0000256" key="4">
    <source>
        <dbReference type="ARBA" id="ARBA00008061"/>
    </source>
</evidence>
<evidence type="ECO:0000256" key="2">
    <source>
        <dbReference type="ARBA" id="ARBA00001913"/>
    </source>
</evidence>
<comment type="cofactor">
    <cofactor evidence="3">
        <name>chloride</name>
        <dbReference type="ChEBI" id="CHEBI:17996"/>
    </cofactor>
</comment>
<dbReference type="AlphaFoldDB" id="A0AA36GIB8"/>
<dbReference type="SUPFAM" id="SSF51445">
    <property type="entry name" value="(Trans)glycosidases"/>
    <property type="match status" value="1"/>
</dbReference>
<evidence type="ECO:0000256" key="10">
    <source>
        <dbReference type="ARBA" id="ARBA00023214"/>
    </source>
</evidence>
<comment type="catalytic activity">
    <reaction evidence="1">
        <text>Endohydrolysis of (1-&gt;4)-alpha-D-glucosidic linkages in polysaccharides containing three or more (1-&gt;4)-alpha-linked D-glucose units.</text>
        <dbReference type="EC" id="3.2.1.1"/>
    </reaction>
</comment>
<evidence type="ECO:0000259" key="17">
    <source>
        <dbReference type="SMART" id="SM00642"/>
    </source>
</evidence>
<dbReference type="PRINTS" id="PR00110">
    <property type="entry name" value="ALPHAAMYLASE"/>
</dbReference>
<comment type="caution">
    <text evidence="18">The sequence shown here is derived from an EMBL/GenBank/DDBJ whole genome shotgun (WGS) entry which is preliminary data.</text>
</comment>
<keyword evidence="8" id="KW-0378">Hydrolase</keyword>
<dbReference type="EC" id="3.2.1.1" evidence="6"/>
<comment type="cofactor">
    <cofactor evidence="2">
        <name>Ca(2+)</name>
        <dbReference type="ChEBI" id="CHEBI:29108"/>
    </cofactor>
</comment>
<dbReference type="InterPro" id="IPR006048">
    <property type="entry name" value="A-amylase/branching_C"/>
</dbReference>